<feature type="domain" description="Gfo/Idh/MocA-like oxidoreductase bacterial type C-terminal" evidence="2">
    <location>
        <begin position="220"/>
        <end position="294"/>
    </location>
</feature>
<protein>
    <submittedName>
        <fullName evidence="3">Putative oxidoreductase</fullName>
    </submittedName>
</protein>
<accession>A0A0G3EFF0</accession>
<dbReference type="Gene3D" id="3.40.50.720">
    <property type="entry name" value="NAD(P)-binding Rossmann-like Domain"/>
    <property type="match status" value="1"/>
</dbReference>
<dbReference type="PROSITE" id="PS51318">
    <property type="entry name" value="TAT"/>
    <property type="match status" value="1"/>
</dbReference>
<evidence type="ECO:0000259" key="1">
    <source>
        <dbReference type="Pfam" id="PF01408"/>
    </source>
</evidence>
<name>A0A0G3EFF0_9BACT</name>
<dbReference type="Gene3D" id="3.30.360.10">
    <property type="entry name" value="Dihydrodipicolinate Reductase, domain 2"/>
    <property type="match status" value="1"/>
</dbReference>
<feature type="domain" description="Gfo/Idh/MocA-like oxidoreductase N-terminal" evidence="1">
    <location>
        <begin position="47"/>
        <end position="168"/>
    </location>
</feature>
<dbReference type="Pfam" id="PF01408">
    <property type="entry name" value="GFO_IDH_MocA"/>
    <property type="match status" value="1"/>
</dbReference>
<dbReference type="PANTHER" id="PTHR43818">
    <property type="entry name" value="BCDNA.GH03377"/>
    <property type="match status" value="1"/>
</dbReference>
<proteinExistence type="predicted"/>
<dbReference type="InterPro" id="IPR000683">
    <property type="entry name" value="Gfo/Idh/MocA-like_OxRdtase_N"/>
</dbReference>
<evidence type="ECO:0000313" key="3">
    <source>
        <dbReference type="EMBL" id="AKJ65068.1"/>
    </source>
</evidence>
<dbReference type="InterPro" id="IPR050463">
    <property type="entry name" value="Gfo/Idh/MocA_oxidrdct_glycsds"/>
</dbReference>
<dbReference type="KEGG" id="vbl:L21SP4_01831"/>
<dbReference type="Proteomes" id="UP000035268">
    <property type="component" value="Chromosome"/>
</dbReference>
<feature type="domain" description="Gfo/Idh/MocA-like oxidoreductase bacterial type C-terminal" evidence="2">
    <location>
        <begin position="386"/>
        <end position="453"/>
    </location>
</feature>
<dbReference type="SUPFAM" id="SSF55347">
    <property type="entry name" value="Glyceraldehyde-3-phosphate dehydrogenase-like, C-terminal domain"/>
    <property type="match status" value="1"/>
</dbReference>
<dbReference type="GO" id="GO:0000166">
    <property type="term" value="F:nucleotide binding"/>
    <property type="evidence" value="ECO:0007669"/>
    <property type="project" value="InterPro"/>
</dbReference>
<dbReference type="SUPFAM" id="SSF51735">
    <property type="entry name" value="NAD(P)-binding Rossmann-fold domains"/>
    <property type="match status" value="1"/>
</dbReference>
<reference evidence="4" key="1">
    <citation type="submission" date="2015-02" db="EMBL/GenBank/DDBJ databases">
        <title>Description and complete genome sequence of the first cultured representative of the subdivision 5 of the Verrucomicrobia phylum.</title>
        <authorList>
            <person name="Spring S."/>
            <person name="Bunk B."/>
            <person name="Sproer C."/>
            <person name="Klenk H.-P."/>
        </authorList>
    </citation>
    <scope>NUCLEOTIDE SEQUENCE [LARGE SCALE GENOMIC DNA]</scope>
    <source>
        <strain evidence="4">L21-Fru-AB</strain>
    </source>
</reference>
<evidence type="ECO:0000259" key="2">
    <source>
        <dbReference type="Pfam" id="PF19051"/>
    </source>
</evidence>
<organism evidence="3 4">
    <name type="scientific">Kiritimatiella glycovorans</name>
    <dbReference type="NCBI Taxonomy" id="1307763"/>
    <lineage>
        <taxon>Bacteria</taxon>
        <taxon>Pseudomonadati</taxon>
        <taxon>Kiritimatiellota</taxon>
        <taxon>Kiritimatiellia</taxon>
        <taxon>Kiritimatiellales</taxon>
        <taxon>Kiritimatiellaceae</taxon>
        <taxon>Kiritimatiella</taxon>
    </lineage>
</organism>
<reference evidence="3 4" key="2">
    <citation type="journal article" date="2016" name="ISME J.">
        <title>Characterization of the first cultured representative of Verrucomicrobia subdivision 5 indicates the proposal of a novel phylum.</title>
        <authorList>
            <person name="Spring S."/>
            <person name="Bunk B."/>
            <person name="Sproer C."/>
            <person name="Schumann P."/>
            <person name="Rohde M."/>
            <person name="Tindall B.J."/>
            <person name="Klenk H.P."/>
        </authorList>
    </citation>
    <scope>NUCLEOTIDE SEQUENCE [LARGE SCALE GENOMIC DNA]</scope>
    <source>
        <strain evidence="3 4">L21-Fru-AB</strain>
    </source>
</reference>
<dbReference type="OrthoDB" id="9788246at2"/>
<dbReference type="RefSeq" id="WP_052882337.1">
    <property type="nucleotide sequence ID" value="NZ_CP010904.1"/>
</dbReference>
<dbReference type="AlphaFoldDB" id="A0A0G3EFF0"/>
<dbReference type="Pfam" id="PF19051">
    <property type="entry name" value="GFO_IDH_MocA_C2"/>
    <property type="match status" value="2"/>
</dbReference>
<dbReference type="PANTHER" id="PTHR43818:SF5">
    <property type="entry name" value="OXIDOREDUCTASE FAMILY PROTEIN"/>
    <property type="match status" value="1"/>
</dbReference>
<gene>
    <name evidence="3" type="ORF">L21SP4_01831</name>
</gene>
<evidence type="ECO:0000313" key="4">
    <source>
        <dbReference type="Proteomes" id="UP000035268"/>
    </source>
</evidence>
<dbReference type="InterPro" id="IPR006311">
    <property type="entry name" value="TAT_signal"/>
</dbReference>
<sequence length="454" mass="50638">MKEMKSQSPHTSRRAFLGAATAAAAAPAIIPSSVLGAQAPSNQLTFAALGVGNRGAGISKGYFAGLKDVRVVAAADCWKSRRERFAAEIDEMEGGRVCTPYADYREVLARDDIDGVIIGTPDHWHVPLAILAAQAGKHMYVEKPLGTSMKLAWRLRDEIRRSGVKFLYGTQQRSQPHFRRACELVLNGYIGEITRVEAWSPDMSTQYGVPHNPPYGSTMEAPVPDDLNYDMWLGPAPMKPYTVDRCVRGGQWHIYDYALGFIAGWGAHPLDIAQWGLQRDHTSPVRYEGTGHQPPRGALWDTTESWDMTCTYAGGLPMRFMDCRVAKPLVREYHYTFRNHGTTFHGTEGWISVDRNALYSSGRNQYTKIELKNGDTRLHASDHPGRDLVQAIRTGGETVCPIEAAIRSDTISHLTDIVARTGRSIEWDPEREKIIGDPEAEKFLDRPMRTPWTV</sequence>
<keyword evidence="4" id="KW-1185">Reference proteome</keyword>
<dbReference type="STRING" id="1307763.L21SP4_01831"/>
<dbReference type="InterPro" id="IPR043906">
    <property type="entry name" value="Gfo/Idh/MocA_OxRdtase_bact_C"/>
</dbReference>
<dbReference type="EMBL" id="CP010904">
    <property type="protein sequence ID" value="AKJ65068.1"/>
    <property type="molecule type" value="Genomic_DNA"/>
</dbReference>
<dbReference type="InterPro" id="IPR036291">
    <property type="entry name" value="NAD(P)-bd_dom_sf"/>
</dbReference>